<comment type="similarity">
    <text evidence="1">Belongs to the ROK (NagC/XylR) family.</text>
</comment>
<name>A0ABW8JRT7_9GAMM</name>
<dbReference type="Proteomes" id="UP001620460">
    <property type="component" value="Unassembled WGS sequence"/>
</dbReference>
<organism evidence="2 3">
    <name type="scientific">Dyella ginsengisoli</name>
    <dbReference type="NCBI Taxonomy" id="363848"/>
    <lineage>
        <taxon>Bacteria</taxon>
        <taxon>Pseudomonadati</taxon>
        <taxon>Pseudomonadota</taxon>
        <taxon>Gammaproteobacteria</taxon>
        <taxon>Lysobacterales</taxon>
        <taxon>Rhodanobacteraceae</taxon>
        <taxon>Dyella</taxon>
    </lineage>
</organism>
<evidence type="ECO:0000313" key="3">
    <source>
        <dbReference type="Proteomes" id="UP001620460"/>
    </source>
</evidence>
<dbReference type="SUPFAM" id="SSF53067">
    <property type="entry name" value="Actin-like ATPase domain"/>
    <property type="match status" value="1"/>
</dbReference>
<reference evidence="2 3" key="1">
    <citation type="submission" date="2020-10" db="EMBL/GenBank/DDBJ databases">
        <title>Phylogeny of dyella-like bacteria.</title>
        <authorList>
            <person name="Fu J."/>
        </authorList>
    </citation>
    <scope>NUCLEOTIDE SEQUENCE [LARGE SCALE GENOMIC DNA]</scope>
    <source>
        <strain evidence="2 3">Gsoil3046</strain>
    </source>
</reference>
<dbReference type="Gene3D" id="3.30.420.40">
    <property type="match status" value="2"/>
</dbReference>
<dbReference type="PANTHER" id="PTHR18964:SF149">
    <property type="entry name" value="BIFUNCTIONAL UDP-N-ACETYLGLUCOSAMINE 2-EPIMERASE_N-ACETYLMANNOSAMINE KINASE"/>
    <property type="match status" value="1"/>
</dbReference>
<proteinExistence type="inferred from homology"/>
<dbReference type="RefSeq" id="WP_404631758.1">
    <property type="nucleotide sequence ID" value="NZ_JADIKM010000002.1"/>
</dbReference>
<protein>
    <submittedName>
        <fullName evidence="2">ROK family protein</fullName>
    </submittedName>
</protein>
<evidence type="ECO:0000313" key="2">
    <source>
        <dbReference type="EMBL" id="MFK2903843.1"/>
    </source>
</evidence>
<dbReference type="PANTHER" id="PTHR18964">
    <property type="entry name" value="ROK (REPRESSOR, ORF, KINASE) FAMILY"/>
    <property type="match status" value="1"/>
</dbReference>
<dbReference type="CDD" id="cd24058">
    <property type="entry name" value="ASKHA_NBD_ROK_PPGK"/>
    <property type="match status" value="1"/>
</dbReference>
<dbReference type="Pfam" id="PF00480">
    <property type="entry name" value="ROK"/>
    <property type="match status" value="1"/>
</dbReference>
<dbReference type="EMBL" id="JADIKM010000002">
    <property type="protein sequence ID" value="MFK2903843.1"/>
    <property type="molecule type" value="Genomic_DNA"/>
</dbReference>
<keyword evidence="3" id="KW-1185">Reference proteome</keyword>
<dbReference type="InterPro" id="IPR043129">
    <property type="entry name" value="ATPase_NBD"/>
</dbReference>
<gene>
    <name evidence="2" type="ORF">ISP17_07700</name>
</gene>
<evidence type="ECO:0000256" key="1">
    <source>
        <dbReference type="ARBA" id="ARBA00006479"/>
    </source>
</evidence>
<sequence>MKRTTRRDAGTAPAPRRTTVTLAIDVGGSGLKAALLDQDGAMLGDRVRVPTPEGVSPEGMVDALAALVAPLSAFDRVSIGFPGVVRHGRVLTAPHFGNKPWRDFPLAEALGRRLGGKPVRLLNDADVQGYGVVRGEGLELVLTLGTGMGSALFRDGMCMPHMEFAQFPFRKKKTFNHYVGNAARHKVGDKKWNRRVEKTIEAFRTLLQFDRLYLGGGNAARVTLALPPDVSIVDNAAGLTGGIKLWQDAAP</sequence>
<accession>A0ABW8JRT7</accession>
<dbReference type="InterPro" id="IPR000600">
    <property type="entry name" value="ROK"/>
</dbReference>
<comment type="caution">
    <text evidence="2">The sequence shown here is derived from an EMBL/GenBank/DDBJ whole genome shotgun (WGS) entry which is preliminary data.</text>
</comment>